<organism evidence="2 3">
    <name type="scientific">Lineolata rhizophorae</name>
    <dbReference type="NCBI Taxonomy" id="578093"/>
    <lineage>
        <taxon>Eukaryota</taxon>
        <taxon>Fungi</taxon>
        <taxon>Dikarya</taxon>
        <taxon>Ascomycota</taxon>
        <taxon>Pezizomycotina</taxon>
        <taxon>Dothideomycetes</taxon>
        <taxon>Dothideomycetes incertae sedis</taxon>
        <taxon>Lineolatales</taxon>
        <taxon>Lineolataceae</taxon>
        <taxon>Lineolata</taxon>
    </lineage>
</organism>
<feature type="region of interest" description="Disordered" evidence="1">
    <location>
        <begin position="1"/>
        <end position="22"/>
    </location>
</feature>
<name>A0A6A6PBM4_9PEZI</name>
<accession>A0A6A6PBM4</accession>
<reference evidence="2" key="1">
    <citation type="journal article" date="2020" name="Stud. Mycol.">
        <title>101 Dothideomycetes genomes: a test case for predicting lifestyles and emergence of pathogens.</title>
        <authorList>
            <person name="Haridas S."/>
            <person name="Albert R."/>
            <person name="Binder M."/>
            <person name="Bloem J."/>
            <person name="Labutti K."/>
            <person name="Salamov A."/>
            <person name="Andreopoulos B."/>
            <person name="Baker S."/>
            <person name="Barry K."/>
            <person name="Bills G."/>
            <person name="Bluhm B."/>
            <person name="Cannon C."/>
            <person name="Castanera R."/>
            <person name="Culley D."/>
            <person name="Daum C."/>
            <person name="Ezra D."/>
            <person name="Gonzalez J."/>
            <person name="Henrissat B."/>
            <person name="Kuo A."/>
            <person name="Liang C."/>
            <person name="Lipzen A."/>
            <person name="Lutzoni F."/>
            <person name="Magnuson J."/>
            <person name="Mondo S."/>
            <person name="Nolan M."/>
            <person name="Ohm R."/>
            <person name="Pangilinan J."/>
            <person name="Park H.-J."/>
            <person name="Ramirez L."/>
            <person name="Alfaro M."/>
            <person name="Sun H."/>
            <person name="Tritt A."/>
            <person name="Yoshinaga Y."/>
            <person name="Zwiers L.-H."/>
            <person name="Turgeon B."/>
            <person name="Goodwin S."/>
            <person name="Spatafora J."/>
            <person name="Crous P."/>
            <person name="Grigoriev I."/>
        </authorList>
    </citation>
    <scope>NUCLEOTIDE SEQUENCE</scope>
    <source>
        <strain evidence="2">ATCC 16933</strain>
    </source>
</reference>
<gene>
    <name evidence="2" type="ORF">BDY21DRAFT_331909</name>
</gene>
<sequence>MDMSRMGGRATEPVPSLTGIALGERSQRGRKGVRVVPDGVSECNDGRHLAGEWLGVGGSVRATGSWALSFSRTDCGSGAGRAAGRKVELVGRDSVLYPWIWEKWVREGAEARFLAVGVRLEEFSGL</sequence>
<protein>
    <submittedName>
        <fullName evidence="2">Uncharacterized protein</fullName>
    </submittedName>
</protein>
<dbReference type="AlphaFoldDB" id="A0A6A6PBM4"/>
<dbReference type="Proteomes" id="UP000799766">
    <property type="component" value="Unassembled WGS sequence"/>
</dbReference>
<proteinExistence type="predicted"/>
<evidence type="ECO:0000313" key="3">
    <source>
        <dbReference type="Proteomes" id="UP000799766"/>
    </source>
</evidence>
<keyword evidence="3" id="KW-1185">Reference proteome</keyword>
<evidence type="ECO:0000256" key="1">
    <source>
        <dbReference type="SAM" id="MobiDB-lite"/>
    </source>
</evidence>
<evidence type="ECO:0000313" key="2">
    <source>
        <dbReference type="EMBL" id="KAF2461365.1"/>
    </source>
</evidence>
<dbReference type="EMBL" id="MU001671">
    <property type="protein sequence ID" value="KAF2461365.1"/>
    <property type="molecule type" value="Genomic_DNA"/>
</dbReference>